<dbReference type="EMBL" id="JAGMUU010000004">
    <property type="protein sequence ID" value="KAH7155530.1"/>
    <property type="molecule type" value="Genomic_DNA"/>
</dbReference>
<proteinExistence type="predicted"/>
<keyword evidence="3" id="KW-1185">Reference proteome</keyword>
<sequence>MEVEVEDTATKPRKTEDEDEDEDEEEGEEDDIGDSVPAFDMEAIQHHAILDATMPLPSRQFPATDTASEHSDNDEPDADADPTPSGPRDRSTYAYVHEIPPAKESTQEEIAARPKLKLKPRFRGIQLSSPATLAGPSQEHHAESEHEEEERDPKRPYYGRNSQLLTMSEKGKQAKFDAEWAAKLEAEMVAELEAELNNDTQAGSSQQSDTTKQDVKGKRKAEEGFGPLADYDRLGATETWDSLDDDFLEQFRDPATPTPAPRPQSDQMETESPQDQQDTTPISGPSEKKPRKPFERERY</sequence>
<protein>
    <submittedName>
        <fullName evidence="2">Uncharacterized protein</fullName>
    </submittedName>
</protein>
<evidence type="ECO:0000256" key="1">
    <source>
        <dbReference type="SAM" id="MobiDB-lite"/>
    </source>
</evidence>
<feature type="compositionally biased region" description="Polar residues" evidence="1">
    <location>
        <begin position="197"/>
        <end position="210"/>
    </location>
</feature>
<feature type="compositionally biased region" description="Acidic residues" evidence="1">
    <location>
        <begin position="17"/>
        <end position="33"/>
    </location>
</feature>
<feature type="region of interest" description="Disordered" evidence="1">
    <location>
        <begin position="1"/>
        <end position="172"/>
    </location>
</feature>
<feature type="compositionally biased region" description="Basic and acidic residues" evidence="1">
    <location>
        <begin position="286"/>
        <end position="299"/>
    </location>
</feature>
<dbReference type="AlphaFoldDB" id="A0A9P9F679"/>
<name>A0A9P9F679_9HYPO</name>
<comment type="caution">
    <text evidence="2">The sequence shown here is derived from an EMBL/GenBank/DDBJ whole genome shotgun (WGS) entry which is preliminary data.</text>
</comment>
<dbReference type="Proteomes" id="UP000717696">
    <property type="component" value="Unassembled WGS sequence"/>
</dbReference>
<accession>A0A9P9F679</accession>
<feature type="region of interest" description="Disordered" evidence="1">
    <location>
        <begin position="192"/>
        <end position="299"/>
    </location>
</feature>
<feature type="compositionally biased region" description="Basic and acidic residues" evidence="1">
    <location>
        <begin position="211"/>
        <end position="223"/>
    </location>
</feature>
<evidence type="ECO:0000313" key="3">
    <source>
        <dbReference type="Proteomes" id="UP000717696"/>
    </source>
</evidence>
<reference evidence="2" key="1">
    <citation type="journal article" date="2021" name="Nat. Commun.">
        <title>Genetic determinants of endophytism in the Arabidopsis root mycobiome.</title>
        <authorList>
            <person name="Mesny F."/>
            <person name="Miyauchi S."/>
            <person name="Thiergart T."/>
            <person name="Pickel B."/>
            <person name="Atanasova L."/>
            <person name="Karlsson M."/>
            <person name="Huettel B."/>
            <person name="Barry K.W."/>
            <person name="Haridas S."/>
            <person name="Chen C."/>
            <person name="Bauer D."/>
            <person name="Andreopoulos W."/>
            <person name="Pangilinan J."/>
            <person name="LaButti K."/>
            <person name="Riley R."/>
            <person name="Lipzen A."/>
            <person name="Clum A."/>
            <person name="Drula E."/>
            <person name="Henrissat B."/>
            <person name="Kohler A."/>
            <person name="Grigoriev I.V."/>
            <person name="Martin F.M."/>
            <person name="Hacquard S."/>
        </authorList>
    </citation>
    <scope>NUCLEOTIDE SEQUENCE</scope>
    <source>
        <strain evidence="2">MPI-CAGE-AT-0021</strain>
    </source>
</reference>
<evidence type="ECO:0000313" key="2">
    <source>
        <dbReference type="EMBL" id="KAH7155530.1"/>
    </source>
</evidence>
<gene>
    <name evidence="2" type="ORF">B0J13DRAFT_672536</name>
</gene>
<feature type="compositionally biased region" description="Polar residues" evidence="1">
    <location>
        <begin position="264"/>
        <end position="283"/>
    </location>
</feature>
<organism evidence="2 3">
    <name type="scientific">Dactylonectria estremocensis</name>
    <dbReference type="NCBI Taxonomy" id="1079267"/>
    <lineage>
        <taxon>Eukaryota</taxon>
        <taxon>Fungi</taxon>
        <taxon>Dikarya</taxon>
        <taxon>Ascomycota</taxon>
        <taxon>Pezizomycotina</taxon>
        <taxon>Sordariomycetes</taxon>
        <taxon>Hypocreomycetidae</taxon>
        <taxon>Hypocreales</taxon>
        <taxon>Nectriaceae</taxon>
        <taxon>Dactylonectria</taxon>
    </lineage>
</organism>